<organism evidence="1">
    <name type="scientific">bioreactor metagenome</name>
    <dbReference type="NCBI Taxonomy" id="1076179"/>
    <lineage>
        <taxon>unclassified sequences</taxon>
        <taxon>metagenomes</taxon>
        <taxon>ecological metagenomes</taxon>
    </lineage>
</organism>
<dbReference type="EMBL" id="VSSQ01129072">
    <property type="protein sequence ID" value="MPN57498.1"/>
    <property type="molecule type" value="Genomic_DNA"/>
</dbReference>
<sequence>MDAVCSEEPVTVLLLAAYQMVVDTKQIRGNELVEKDLAQPGVVAC</sequence>
<name>A0A645J1E2_9ZZZZ</name>
<reference evidence="1" key="1">
    <citation type="submission" date="2019-08" db="EMBL/GenBank/DDBJ databases">
        <authorList>
            <person name="Kucharzyk K."/>
            <person name="Murdoch R.W."/>
            <person name="Higgins S."/>
            <person name="Loffler F."/>
        </authorList>
    </citation>
    <scope>NUCLEOTIDE SEQUENCE</scope>
</reference>
<comment type="caution">
    <text evidence="1">The sequence shown here is derived from an EMBL/GenBank/DDBJ whole genome shotgun (WGS) entry which is preliminary data.</text>
</comment>
<proteinExistence type="predicted"/>
<protein>
    <submittedName>
        <fullName evidence="1">Uncharacterized protein</fullName>
    </submittedName>
</protein>
<gene>
    <name evidence="1" type="ORF">SDC9_205192</name>
</gene>
<dbReference type="AlphaFoldDB" id="A0A645J1E2"/>
<accession>A0A645J1E2</accession>
<evidence type="ECO:0000313" key="1">
    <source>
        <dbReference type="EMBL" id="MPN57498.1"/>
    </source>
</evidence>